<dbReference type="Proteomes" id="UP001220670">
    <property type="component" value="Unassembled WGS sequence"/>
</dbReference>
<comment type="caution">
    <text evidence="2">The sequence shown here is derived from an EMBL/GenBank/DDBJ whole genome shotgun (WGS) entry which is preliminary data.</text>
</comment>
<accession>A0AAJ1M893</accession>
<dbReference type="EMBL" id="JAQONE010000003">
    <property type="protein sequence ID" value="MDC2828972.1"/>
    <property type="molecule type" value="Genomic_DNA"/>
</dbReference>
<evidence type="ECO:0000256" key="1">
    <source>
        <dbReference type="SAM" id="Phobius"/>
    </source>
</evidence>
<reference evidence="2" key="1">
    <citation type="submission" date="2023-01" db="EMBL/GenBank/DDBJ databases">
        <title>Genome analysis of 13 Lactobacillus isolated from gut of wild boar.</title>
        <authorList>
            <person name="Papp P."/>
            <person name="Libisch B."/>
            <person name="Nagy T."/>
            <person name="Olasz F."/>
        </authorList>
    </citation>
    <scope>NUCLEOTIDE SEQUENCE</scope>
    <source>
        <strain evidence="2">F146</strain>
    </source>
</reference>
<keyword evidence="1" id="KW-0812">Transmembrane</keyword>
<protein>
    <submittedName>
        <fullName evidence="2">Uncharacterized protein</fullName>
    </submittedName>
</protein>
<keyword evidence="1" id="KW-0472">Membrane</keyword>
<keyword evidence="1" id="KW-1133">Transmembrane helix</keyword>
<dbReference type="RefSeq" id="WP_272225700.1">
    <property type="nucleotide sequence ID" value="NZ_JAQONE010000003.1"/>
</dbReference>
<feature type="transmembrane region" description="Helical" evidence="1">
    <location>
        <begin position="32"/>
        <end position="50"/>
    </location>
</feature>
<proteinExistence type="predicted"/>
<dbReference type="AlphaFoldDB" id="A0AAJ1M893"/>
<evidence type="ECO:0000313" key="2">
    <source>
        <dbReference type="EMBL" id="MDC2828972.1"/>
    </source>
</evidence>
<sequence>MNIKEDLKELVNFEKNTEDIHMVKGDQHVDDVYDGMPWMAIFILFYAIFTKRYKAEHMIGTVFKYCVYFIVFGLLIDILFGAYSEVGNTLNYALDGYEIVWFVCAWRRIYVQVLERNGFHKVDVIEKTKNNVKELSNDDEQ</sequence>
<gene>
    <name evidence="2" type="ORF">PO250_01300</name>
</gene>
<feature type="transmembrane region" description="Helical" evidence="1">
    <location>
        <begin position="62"/>
        <end position="83"/>
    </location>
</feature>
<organism evidence="2 3">
    <name type="scientific">Limosilactobacillus mucosae</name>
    <name type="common">Lactobacillus mucosae</name>
    <dbReference type="NCBI Taxonomy" id="97478"/>
    <lineage>
        <taxon>Bacteria</taxon>
        <taxon>Bacillati</taxon>
        <taxon>Bacillota</taxon>
        <taxon>Bacilli</taxon>
        <taxon>Lactobacillales</taxon>
        <taxon>Lactobacillaceae</taxon>
        <taxon>Limosilactobacillus</taxon>
    </lineage>
</organism>
<evidence type="ECO:0000313" key="3">
    <source>
        <dbReference type="Proteomes" id="UP001220670"/>
    </source>
</evidence>
<name>A0AAJ1M893_LIMMU</name>